<feature type="domain" description="DUF1330" evidence="1">
    <location>
        <begin position="2"/>
        <end position="95"/>
    </location>
</feature>
<dbReference type="Pfam" id="PF07045">
    <property type="entry name" value="DUF1330"/>
    <property type="match status" value="1"/>
</dbReference>
<dbReference type="Proteomes" id="UP000235826">
    <property type="component" value="Chromosome"/>
</dbReference>
<dbReference type="InterPro" id="IPR011008">
    <property type="entry name" value="Dimeric_a/b-barrel"/>
</dbReference>
<dbReference type="Gene3D" id="3.30.70.100">
    <property type="match status" value="1"/>
</dbReference>
<dbReference type="InterPro" id="IPR010753">
    <property type="entry name" value="DUF1330"/>
</dbReference>
<proteinExistence type="predicted"/>
<dbReference type="PANTHER" id="PTHR41521:SF4">
    <property type="entry name" value="BLR0684 PROTEIN"/>
    <property type="match status" value="1"/>
</dbReference>
<keyword evidence="3" id="KW-1185">Reference proteome</keyword>
<evidence type="ECO:0000259" key="1">
    <source>
        <dbReference type="Pfam" id="PF07045"/>
    </source>
</evidence>
<evidence type="ECO:0000313" key="3">
    <source>
        <dbReference type="Proteomes" id="UP000235826"/>
    </source>
</evidence>
<accession>A0A2K9PU34</accession>
<dbReference type="AlphaFoldDB" id="A0A2K9PU34"/>
<dbReference type="PANTHER" id="PTHR41521">
    <property type="match status" value="1"/>
</dbReference>
<sequence length="95" mass="10888">MPAYAILDLKVFNKEKLQEYKNVAPEIIKKFGGKIIIRGGESNTVEGNWNPERIVMIEFPNYETANNWWNSDEYKIATELRKKGADTNVIIVDGV</sequence>
<name>A0A2K9PU34_9FLAO</name>
<dbReference type="RefSeq" id="WP_102757195.1">
    <property type="nucleotide sequence ID" value="NZ_CP025791.1"/>
</dbReference>
<dbReference type="EMBL" id="CP025791">
    <property type="protein sequence ID" value="AUP80549.1"/>
    <property type="molecule type" value="Genomic_DNA"/>
</dbReference>
<gene>
    <name evidence="2" type="ORF">C1H87_18250</name>
</gene>
<dbReference type="OrthoDB" id="516779at2"/>
<reference evidence="2 3" key="1">
    <citation type="submission" date="2018-01" db="EMBL/GenBank/DDBJ databases">
        <title>Complete genome sequence of Flavivirga eckloniae ECD14 isolated from seaweed Ecklonia cava.</title>
        <authorList>
            <person name="Lee J.H."/>
            <person name="Baik K.S."/>
            <person name="Seong C.N."/>
        </authorList>
    </citation>
    <scope>NUCLEOTIDE SEQUENCE [LARGE SCALE GENOMIC DNA]</scope>
    <source>
        <strain evidence="2 3">ECD14</strain>
    </source>
</reference>
<protein>
    <submittedName>
        <fullName evidence="2">DUF1330 domain-containing protein</fullName>
    </submittedName>
</protein>
<dbReference type="KEGG" id="fek:C1H87_18250"/>
<dbReference type="SUPFAM" id="SSF54909">
    <property type="entry name" value="Dimeric alpha+beta barrel"/>
    <property type="match status" value="1"/>
</dbReference>
<organism evidence="2 3">
    <name type="scientific">Flavivirga eckloniae</name>
    <dbReference type="NCBI Taxonomy" id="1803846"/>
    <lineage>
        <taxon>Bacteria</taxon>
        <taxon>Pseudomonadati</taxon>
        <taxon>Bacteroidota</taxon>
        <taxon>Flavobacteriia</taxon>
        <taxon>Flavobacteriales</taxon>
        <taxon>Flavobacteriaceae</taxon>
        <taxon>Flavivirga</taxon>
    </lineage>
</organism>
<evidence type="ECO:0000313" key="2">
    <source>
        <dbReference type="EMBL" id="AUP80549.1"/>
    </source>
</evidence>